<dbReference type="AlphaFoldDB" id="A0A8W7P4P2"/>
<reference evidence="1" key="1">
    <citation type="submission" date="2022-08" db="UniProtKB">
        <authorList>
            <consortium name="EnsemblMetazoa"/>
        </authorList>
    </citation>
    <scope>IDENTIFICATION</scope>
</reference>
<accession>A0A8W7P4P2</accession>
<proteinExistence type="predicted"/>
<dbReference type="EnsemblMetazoa" id="ACOM025487-RA">
    <property type="protein sequence ID" value="ACOM025487-PA.1"/>
    <property type="gene ID" value="ACOM025487"/>
</dbReference>
<name>A0A8W7P4P2_ANOCL</name>
<protein>
    <submittedName>
        <fullName evidence="1">Uncharacterized protein</fullName>
    </submittedName>
</protein>
<dbReference type="Proteomes" id="UP000075882">
    <property type="component" value="Unassembled WGS sequence"/>
</dbReference>
<sequence length="140" mass="15589">MGHDGGGCPPPLTLLDLNHVTRSFREASLEGTEKSRKLAKKNDIETKLNHAHDRKRRLVWSGAGDGRFFIRSFRTVDGGLSGEPFHGFPYHRRASLRLAMLCRQCAAGTIHTTAGAAFWYRLSKMVVPGPKPTAFPWSPF</sequence>
<organism evidence="1">
    <name type="scientific">Anopheles coluzzii</name>
    <name type="common">African malaria mosquito</name>
    <dbReference type="NCBI Taxonomy" id="1518534"/>
    <lineage>
        <taxon>Eukaryota</taxon>
        <taxon>Metazoa</taxon>
        <taxon>Ecdysozoa</taxon>
        <taxon>Arthropoda</taxon>
        <taxon>Hexapoda</taxon>
        <taxon>Insecta</taxon>
        <taxon>Pterygota</taxon>
        <taxon>Neoptera</taxon>
        <taxon>Endopterygota</taxon>
        <taxon>Diptera</taxon>
        <taxon>Nematocera</taxon>
        <taxon>Culicoidea</taxon>
        <taxon>Culicidae</taxon>
        <taxon>Anophelinae</taxon>
        <taxon>Anopheles</taxon>
    </lineage>
</organism>
<evidence type="ECO:0000313" key="1">
    <source>
        <dbReference type="EnsemblMetazoa" id="ACOM025487-PA.1"/>
    </source>
</evidence>